<dbReference type="Gene3D" id="1.10.10.10">
    <property type="entry name" value="Winged helix-like DNA-binding domain superfamily/Winged helix DNA-binding domain"/>
    <property type="match status" value="1"/>
</dbReference>
<name>H3NQK2_9FIRM</name>
<dbReference type="PANTHER" id="PTHR43132">
    <property type="entry name" value="ARSENICAL RESISTANCE OPERON REPRESSOR ARSR-RELATED"/>
    <property type="match status" value="1"/>
</dbReference>
<accession>H3NQK2</accession>
<dbReference type="InterPro" id="IPR011991">
    <property type="entry name" value="ArsR-like_HTH"/>
</dbReference>
<dbReference type="GO" id="GO:0003677">
    <property type="term" value="F:DNA binding"/>
    <property type="evidence" value="ECO:0007669"/>
    <property type="project" value="UniProtKB-KW"/>
</dbReference>
<dbReference type="eggNOG" id="COG0640">
    <property type="taxonomic scope" value="Bacteria"/>
</dbReference>
<evidence type="ECO:0000259" key="4">
    <source>
        <dbReference type="PROSITE" id="PS50987"/>
    </source>
</evidence>
<dbReference type="STRING" id="883114.HMPREF9709_01613"/>
<keyword evidence="2" id="KW-0238">DNA-binding</keyword>
<protein>
    <recommendedName>
        <fullName evidence="4">HTH arsR-type domain-containing protein</fullName>
    </recommendedName>
</protein>
<dbReference type="GeneID" id="96999555"/>
<dbReference type="PANTHER" id="PTHR43132:SF6">
    <property type="entry name" value="HTH-TYPE TRANSCRIPTIONAL REPRESSOR CZRA"/>
    <property type="match status" value="1"/>
</dbReference>
<dbReference type="RefSeq" id="WP_005399128.1">
    <property type="nucleotide sequence ID" value="NZ_JH601088.1"/>
</dbReference>
<dbReference type="HOGENOM" id="CLU_097806_7_4_9"/>
<dbReference type="InterPro" id="IPR051011">
    <property type="entry name" value="Metal_resp_trans_reg"/>
</dbReference>
<dbReference type="InterPro" id="IPR036390">
    <property type="entry name" value="WH_DNA-bd_sf"/>
</dbReference>
<keyword evidence="3" id="KW-0804">Transcription</keyword>
<dbReference type="AlphaFoldDB" id="H3NQK2"/>
<dbReference type="EMBL" id="AGEI01000029">
    <property type="protein sequence ID" value="EHR32332.1"/>
    <property type="molecule type" value="Genomic_DNA"/>
</dbReference>
<gene>
    <name evidence="5" type="ORF">HMPREF9709_01613</name>
</gene>
<evidence type="ECO:0000256" key="1">
    <source>
        <dbReference type="ARBA" id="ARBA00023015"/>
    </source>
</evidence>
<dbReference type="InterPro" id="IPR001845">
    <property type="entry name" value="HTH_ArsR_DNA-bd_dom"/>
</dbReference>
<proteinExistence type="predicted"/>
<evidence type="ECO:0000256" key="2">
    <source>
        <dbReference type="ARBA" id="ARBA00023125"/>
    </source>
</evidence>
<feature type="domain" description="HTH arsR-type" evidence="4">
    <location>
        <begin position="7"/>
        <end position="101"/>
    </location>
</feature>
<dbReference type="InterPro" id="IPR036388">
    <property type="entry name" value="WH-like_DNA-bd_sf"/>
</dbReference>
<evidence type="ECO:0000313" key="5">
    <source>
        <dbReference type="EMBL" id="EHR32332.1"/>
    </source>
</evidence>
<evidence type="ECO:0000313" key="6">
    <source>
        <dbReference type="Proteomes" id="UP000004191"/>
    </source>
</evidence>
<dbReference type="NCBIfam" id="NF033788">
    <property type="entry name" value="HTH_metalloreg"/>
    <property type="match status" value="1"/>
</dbReference>
<reference evidence="5 6" key="1">
    <citation type="submission" date="2012-01" db="EMBL/GenBank/DDBJ databases">
        <title>The Genome Sequence of Helcococcus kunzii ATCC 51366.</title>
        <authorList>
            <consortium name="The Broad Institute Genome Sequencing Platform"/>
            <person name="Earl A."/>
            <person name="Ward D."/>
            <person name="Feldgarden M."/>
            <person name="Gevers D."/>
            <person name="Huys G."/>
            <person name="Young S.K."/>
            <person name="Zeng Q."/>
            <person name="Gargeya S."/>
            <person name="Fitzgerald M."/>
            <person name="Haas B."/>
            <person name="Abouelleil A."/>
            <person name="Alvarado L."/>
            <person name="Arachchi H.M."/>
            <person name="Berlin A."/>
            <person name="Chapman S.B."/>
            <person name="Gearin G."/>
            <person name="Goldberg J."/>
            <person name="Griggs A."/>
            <person name="Gujja S."/>
            <person name="Hansen M."/>
            <person name="Heiman D."/>
            <person name="Howarth C."/>
            <person name="Larimer J."/>
            <person name="Lui A."/>
            <person name="MacDonald P.J.P."/>
            <person name="McCowen C."/>
            <person name="Montmayeur A."/>
            <person name="Murphy C."/>
            <person name="Neiman D."/>
            <person name="Pearson M."/>
            <person name="Priest M."/>
            <person name="Roberts A."/>
            <person name="Saif S."/>
            <person name="Shea T."/>
            <person name="Sisk P."/>
            <person name="Stolte C."/>
            <person name="Sykes S."/>
            <person name="Wortman J."/>
            <person name="Nusbaum C."/>
            <person name="Birren B."/>
        </authorList>
    </citation>
    <scope>NUCLEOTIDE SEQUENCE [LARGE SCALE GENOMIC DNA]</scope>
    <source>
        <strain evidence="5 6">ATCC 51366</strain>
    </source>
</reference>
<keyword evidence="6" id="KW-1185">Reference proteome</keyword>
<dbReference type="PRINTS" id="PR00778">
    <property type="entry name" value="HTHARSR"/>
</dbReference>
<dbReference type="PROSITE" id="PS50987">
    <property type="entry name" value="HTH_ARSR_2"/>
    <property type="match status" value="1"/>
</dbReference>
<dbReference type="SMART" id="SM00418">
    <property type="entry name" value="HTH_ARSR"/>
    <property type="match status" value="1"/>
</dbReference>
<dbReference type="OrthoDB" id="9794330at2"/>
<organism evidence="5 6">
    <name type="scientific">Helcococcus kunzii ATCC 51366</name>
    <dbReference type="NCBI Taxonomy" id="883114"/>
    <lineage>
        <taxon>Bacteria</taxon>
        <taxon>Bacillati</taxon>
        <taxon>Bacillota</taxon>
        <taxon>Tissierellia</taxon>
        <taxon>Tissierellales</taxon>
        <taxon>Peptoniphilaceae</taxon>
        <taxon>Helcococcus</taxon>
    </lineage>
</organism>
<keyword evidence="1" id="KW-0805">Transcription regulation</keyword>
<sequence>MNAEQQIEKNIIDSTSEFFKILADNTRLHIINLLLDREMFVNDIANALNMTNSSISHQLKKMKDNDVVKSRKDGKEVYYSLNDDHVKSIFLTTIDHIKHSQEGK</sequence>
<dbReference type="Proteomes" id="UP000004191">
    <property type="component" value="Unassembled WGS sequence"/>
</dbReference>
<dbReference type="PATRIC" id="fig|883114.3.peg.1610"/>
<comment type="caution">
    <text evidence="5">The sequence shown here is derived from an EMBL/GenBank/DDBJ whole genome shotgun (WGS) entry which is preliminary data.</text>
</comment>
<dbReference type="SUPFAM" id="SSF46785">
    <property type="entry name" value="Winged helix' DNA-binding domain"/>
    <property type="match status" value="1"/>
</dbReference>
<dbReference type="Pfam" id="PF01022">
    <property type="entry name" value="HTH_5"/>
    <property type="match status" value="1"/>
</dbReference>
<dbReference type="GO" id="GO:0003700">
    <property type="term" value="F:DNA-binding transcription factor activity"/>
    <property type="evidence" value="ECO:0007669"/>
    <property type="project" value="InterPro"/>
</dbReference>
<dbReference type="CDD" id="cd00090">
    <property type="entry name" value="HTH_ARSR"/>
    <property type="match status" value="1"/>
</dbReference>
<evidence type="ECO:0000256" key="3">
    <source>
        <dbReference type="ARBA" id="ARBA00023163"/>
    </source>
</evidence>